<evidence type="ECO:0000313" key="8">
    <source>
        <dbReference type="EMBL" id="PVD36049.1"/>
    </source>
</evidence>
<feature type="transmembrane region" description="Helical" evidence="6">
    <location>
        <begin position="128"/>
        <end position="147"/>
    </location>
</feature>
<evidence type="ECO:0000256" key="2">
    <source>
        <dbReference type="ARBA" id="ARBA00022692"/>
    </source>
</evidence>
<dbReference type="FunFam" id="1.20.1250.20:FF:000423">
    <property type="entry name" value="Putative inorganic phosphate cotransporter-like Protein"/>
    <property type="match status" value="1"/>
</dbReference>
<dbReference type="GO" id="GO:0022857">
    <property type="term" value="F:transmembrane transporter activity"/>
    <property type="evidence" value="ECO:0007669"/>
    <property type="project" value="InterPro"/>
</dbReference>
<keyword evidence="9" id="KW-1185">Reference proteome</keyword>
<comment type="subcellular location">
    <subcellularLocation>
        <location evidence="1">Membrane</location>
        <topology evidence="1">Multi-pass membrane protein</topology>
    </subcellularLocation>
</comment>
<dbReference type="PROSITE" id="PS50850">
    <property type="entry name" value="MFS"/>
    <property type="match status" value="1"/>
</dbReference>
<dbReference type="SUPFAM" id="SSF103473">
    <property type="entry name" value="MFS general substrate transporter"/>
    <property type="match status" value="1"/>
</dbReference>
<dbReference type="GO" id="GO:0016324">
    <property type="term" value="C:apical plasma membrane"/>
    <property type="evidence" value="ECO:0007669"/>
    <property type="project" value="TreeGrafter"/>
</dbReference>
<sequence>MVKNKDSAPSNKSSSSGKEDDACGSLNEGEFDWSKGTQGQILGAFFYGYLLLQLPGGILSQSMGSKVVISVGMGTVAIMTLLSPVFARINPYGLFAVRVIIGLGQGVMYPAAISFWGAWAPPKERTRLVAISLSGGQLGNALIFPAGGLICHALGWDYVFYYSGTLGSIFVLIWMAWVKDDPHDHDGLDMDERLYLYSVVHTAETKGLAIPWKAIFTSAPTWAVFIAHTTGNYTYYMNLTQIPTYMKEILKFDLKAGTVAQWQTAFGIAASLNVIGAITFVLLGQADIQPWAMEKPSNFKVFTTRPQGV</sequence>
<keyword evidence="3 6" id="KW-1133">Transmembrane helix</keyword>
<keyword evidence="2 6" id="KW-0812">Transmembrane</keyword>
<dbReference type="Gene3D" id="1.20.1250.20">
    <property type="entry name" value="MFS general substrate transporter like domains"/>
    <property type="match status" value="1"/>
</dbReference>
<dbReference type="InterPro" id="IPR036259">
    <property type="entry name" value="MFS_trans_sf"/>
</dbReference>
<feature type="transmembrane region" description="Helical" evidence="6">
    <location>
        <begin position="95"/>
        <end position="116"/>
    </location>
</feature>
<dbReference type="Pfam" id="PF07690">
    <property type="entry name" value="MFS_1"/>
    <property type="match status" value="1"/>
</dbReference>
<dbReference type="PANTHER" id="PTHR11662">
    <property type="entry name" value="SOLUTE CARRIER FAMILY 17"/>
    <property type="match status" value="1"/>
</dbReference>
<dbReference type="InterPro" id="IPR011701">
    <property type="entry name" value="MFS"/>
</dbReference>
<protein>
    <recommendedName>
        <fullName evidence="7">Major facilitator superfamily (MFS) profile domain-containing protein</fullName>
    </recommendedName>
</protein>
<organism evidence="8 9">
    <name type="scientific">Pomacea canaliculata</name>
    <name type="common">Golden apple snail</name>
    <dbReference type="NCBI Taxonomy" id="400727"/>
    <lineage>
        <taxon>Eukaryota</taxon>
        <taxon>Metazoa</taxon>
        <taxon>Spiralia</taxon>
        <taxon>Lophotrochozoa</taxon>
        <taxon>Mollusca</taxon>
        <taxon>Gastropoda</taxon>
        <taxon>Caenogastropoda</taxon>
        <taxon>Architaenioglossa</taxon>
        <taxon>Ampullarioidea</taxon>
        <taxon>Ampullariidae</taxon>
        <taxon>Pomacea</taxon>
    </lineage>
</organism>
<dbReference type="EMBL" id="PZQS01000002">
    <property type="protein sequence ID" value="PVD36049.1"/>
    <property type="molecule type" value="Genomic_DNA"/>
</dbReference>
<dbReference type="PANTHER" id="PTHR11662:SF454">
    <property type="entry name" value="SIALIN-LIKE"/>
    <property type="match status" value="1"/>
</dbReference>
<dbReference type="GO" id="GO:0006820">
    <property type="term" value="P:monoatomic anion transport"/>
    <property type="evidence" value="ECO:0007669"/>
    <property type="project" value="TreeGrafter"/>
</dbReference>
<gene>
    <name evidence="8" type="ORF">C0Q70_03019</name>
</gene>
<feature type="transmembrane region" description="Helical" evidence="6">
    <location>
        <begin position="159"/>
        <end position="178"/>
    </location>
</feature>
<dbReference type="OrthoDB" id="2985014at2759"/>
<feature type="transmembrane region" description="Helical" evidence="6">
    <location>
        <begin position="67"/>
        <end position="89"/>
    </location>
</feature>
<name>A0A2T7PRJ9_POMCA</name>
<feature type="transmembrane region" description="Helical" evidence="6">
    <location>
        <begin position="41"/>
        <end position="60"/>
    </location>
</feature>
<dbReference type="InterPro" id="IPR020846">
    <property type="entry name" value="MFS_dom"/>
</dbReference>
<feature type="compositionally biased region" description="Low complexity" evidence="5">
    <location>
        <begin position="7"/>
        <end position="16"/>
    </location>
</feature>
<evidence type="ECO:0000259" key="7">
    <source>
        <dbReference type="PROSITE" id="PS50850"/>
    </source>
</evidence>
<comment type="caution">
    <text evidence="8">The sequence shown here is derived from an EMBL/GenBank/DDBJ whole genome shotgun (WGS) entry which is preliminary data.</text>
</comment>
<evidence type="ECO:0000256" key="6">
    <source>
        <dbReference type="SAM" id="Phobius"/>
    </source>
</evidence>
<reference evidence="8 9" key="1">
    <citation type="submission" date="2018-04" db="EMBL/GenBank/DDBJ databases">
        <title>The genome of golden apple snail Pomacea canaliculata provides insight into stress tolerance and invasive adaptation.</title>
        <authorList>
            <person name="Liu C."/>
            <person name="Liu B."/>
            <person name="Ren Y."/>
            <person name="Zhang Y."/>
            <person name="Wang H."/>
            <person name="Li S."/>
            <person name="Jiang F."/>
            <person name="Yin L."/>
            <person name="Zhang G."/>
            <person name="Qian W."/>
            <person name="Fan W."/>
        </authorList>
    </citation>
    <scope>NUCLEOTIDE SEQUENCE [LARGE SCALE GENOMIC DNA]</scope>
    <source>
        <strain evidence="8">SZHN2017</strain>
        <tissue evidence="8">Muscle</tissue>
    </source>
</reference>
<proteinExistence type="predicted"/>
<evidence type="ECO:0000256" key="1">
    <source>
        <dbReference type="ARBA" id="ARBA00004141"/>
    </source>
</evidence>
<evidence type="ECO:0000256" key="5">
    <source>
        <dbReference type="SAM" id="MobiDB-lite"/>
    </source>
</evidence>
<feature type="region of interest" description="Disordered" evidence="5">
    <location>
        <begin position="1"/>
        <end position="23"/>
    </location>
</feature>
<dbReference type="STRING" id="400727.A0A2T7PRJ9"/>
<dbReference type="InterPro" id="IPR050382">
    <property type="entry name" value="MFS_Na/Anion_cotransporter"/>
</dbReference>
<dbReference type="AlphaFoldDB" id="A0A2T7PRJ9"/>
<keyword evidence="4 6" id="KW-0472">Membrane</keyword>
<dbReference type="Proteomes" id="UP000245119">
    <property type="component" value="Linkage Group LG2"/>
</dbReference>
<evidence type="ECO:0000256" key="3">
    <source>
        <dbReference type="ARBA" id="ARBA00022989"/>
    </source>
</evidence>
<feature type="domain" description="Major facilitator superfamily (MFS) profile" evidence="7">
    <location>
        <begin position="1"/>
        <end position="309"/>
    </location>
</feature>
<evidence type="ECO:0000313" key="9">
    <source>
        <dbReference type="Proteomes" id="UP000245119"/>
    </source>
</evidence>
<evidence type="ECO:0000256" key="4">
    <source>
        <dbReference type="ARBA" id="ARBA00023136"/>
    </source>
</evidence>
<accession>A0A2T7PRJ9</accession>